<dbReference type="NCBIfam" id="TIGR00407">
    <property type="entry name" value="proA"/>
    <property type="match status" value="1"/>
</dbReference>
<gene>
    <name evidence="7 10" type="primary">proA</name>
    <name evidence="10" type="ORF">CFBP1590_0836</name>
    <name evidence="9" type="ORF">V2I87_13195</name>
</gene>
<dbReference type="GO" id="GO:0055129">
    <property type="term" value="P:L-proline biosynthetic process"/>
    <property type="evidence" value="ECO:0007669"/>
    <property type="project" value="UniProtKB-UniRule"/>
</dbReference>
<name>A0A1Y6JHQ1_PSEVI</name>
<organism evidence="10 11">
    <name type="scientific">Pseudomonas viridiflava</name>
    <name type="common">Phytomonas viridiflava</name>
    <dbReference type="NCBI Taxonomy" id="33069"/>
    <lineage>
        <taxon>Bacteria</taxon>
        <taxon>Pseudomonadati</taxon>
        <taxon>Pseudomonadota</taxon>
        <taxon>Gammaproteobacteria</taxon>
        <taxon>Pseudomonadales</taxon>
        <taxon>Pseudomonadaceae</taxon>
        <taxon>Pseudomonas</taxon>
    </lineage>
</organism>
<dbReference type="HAMAP" id="MF_00412">
    <property type="entry name" value="ProA"/>
    <property type="match status" value="1"/>
</dbReference>
<evidence type="ECO:0000313" key="11">
    <source>
        <dbReference type="Proteomes" id="UP000196842"/>
    </source>
</evidence>
<dbReference type="InterPro" id="IPR000965">
    <property type="entry name" value="GPR_dom"/>
</dbReference>
<keyword evidence="7" id="KW-0963">Cytoplasm</keyword>
<dbReference type="Gene3D" id="3.40.309.10">
    <property type="entry name" value="Aldehyde Dehydrogenase, Chain A, domain 2"/>
    <property type="match status" value="1"/>
</dbReference>
<evidence type="ECO:0000256" key="1">
    <source>
        <dbReference type="ARBA" id="ARBA00004985"/>
    </source>
</evidence>
<dbReference type="PANTHER" id="PTHR11063:SF8">
    <property type="entry name" value="DELTA-1-PYRROLINE-5-CARBOXYLATE SYNTHASE"/>
    <property type="match status" value="1"/>
</dbReference>
<sequence>MTESVLDYMTRLGRAAREASRVIGRASTAQKNRALLATAAALDEARAELSAANALDLANGQANGLEPAMLERLALTPARIDGMIVGLRQVASLPDPVGAIRDMSYRPSGIQVGKMRVPLGVVGIIYESRPNVTIDAASLCLKSGNATILRGGSEAIHSNRAIAACIERGLADAGLPAAVVQVVETTDRAAVGALITMPEYVDVIVPRGGKGLIERVSRDARVPVIKHLDGICHVYVSAHADLAKAQKIAFNAKTYRYGICGAMETLLVDQTVAAEFLPPMAAQFREKGVELRGCERTRELIDVNAATEEDWHTEYLAAILSIRVVTGLDEAIEHINHYGSHHSDAIVSDHQGQTRRFMAEVDSSSVMVNAPTCFADGFEYGLGAEIGISTDKLHARGPVGLEGLTCEKYIVIGDGQLRGQA</sequence>
<dbReference type="InterPro" id="IPR020593">
    <property type="entry name" value="G-glutamylP_reductase_CS"/>
</dbReference>
<evidence type="ECO:0000256" key="7">
    <source>
        <dbReference type="HAMAP-Rule" id="MF_00412"/>
    </source>
</evidence>
<dbReference type="InterPro" id="IPR016162">
    <property type="entry name" value="Ald_DH_N"/>
</dbReference>
<dbReference type="PROSITE" id="PS01223">
    <property type="entry name" value="PROA"/>
    <property type="match status" value="1"/>
</dbReference>
<feature type="domain" description="Aldehyde dehydrogenase" evidence="8">
    <location>
        <begin position="14"/>
        <end position="286"/>
    </location>
</feature>
<accession>A0A1Y6JHQ1</accession>
<comment type="pathway">
    <text evidence="1 7">Amino-acid biosynthesis; L-proline biosynthesis; L-glutamate 5-semialdehyde from L-glutamate: step 2/2.</text>
</comment>
<dbReference type="GeneID" id="47762498"/>
<evidence type="ECO:0000256" key="5">
    <source>
        <dbReference type="ARBA" id="ARBA00023002"/>
    </source>
</evidence>
<evidence type="ECO:0000313" key="10">
    <source>
        <dbReference type="EMBL" id="SMS08422.1"/>
    </source>
</evidence>
<dbReference type="FunFam" id="3.40.309.10:FF:000006">
    <property type="entry name" value="Gamma-glutamyl phosphate reductase"/>
    <property type="match status" value="1"/>
</dbReference>
<dbReference type="PANTHER" id="PTHR11063">
    <property type="entry name" value="GLUTAMATE SEMIALDEHYDE DEHYDROGENASE"/>
    <property type="match status" value="1"/>
</dbReference>
<dbReference type="Gene3D" id="3.40.605.10">
    <property type="entry name" value="Aldehyde Dehydrogenase, Chain A, domain 1"/>
    <property type="match status" value="1"/>
</dbReference>
<dbReference type="InterPro" id="IPR012134">
    <property type="entry name" value="Glu-5-SA_DH"/>
</dbReference>
<evidence type="ECO:0000256" key="3">
    <source>
        <dbReference type="ARBA" id="ARBA00022650"/>
    </source>
</evidence>
<dbReference type="Proteomes" id="UP000196842">
    <property type="component" value="Chromosome I"/>
</dbReference>
<protein>
    <recommendedName>
        <fullName evidence="7">Gamma-glutamyl phosphate reductase</fullName>
        <shortName evidence="7">GPR</shortName>
        <ecNumber evidence="7">1.2.1.41</ecNumber>
    </recommendedName>
    <alternativeName>
        <fullName evidence="7">Glutamate-5-semialdehyde dehydrogenase</fullName>
    </alternativeName>
    <alternativeName>
        <fullName evidence="7">Glutamyl-gamma-semialdehyde dehydrogenase</fullName>
        <shortName evidence="7">GSA dehydrogenase</shortName>
    </alternativeName>
</protein>
<dbReference type="EC" id="1.2.1.41" evidence="7"/>
<reference evidence="10 11" key="1">
    <citation type="submission" date="2017-05" db="EMBL/GenBank/DDBJ databases">
        <authorList>
            <person name="Song R."/>
            <person name="Chenine A.L."/>
            <person name="Ruprecht R.M."/>
        </authorList>
    </citation>
    <scope>NUCLEOTIDE SEQUENCE [LARGE SCALE GENOMIC DNA]</scope>
    <source>
        <strain evidence="10 11">CFBP 1590</strain>
    </source>
</reference>
<comment type="function">
    <text evidence="7">Catalyzes the NADPH-dependent reduction of L-glutamate 5-phosphate into L-glutamate 5-semialdehyde and phosphate. The product spontaneously undergoes cyclization to form 1-pyrroline-5-carboxylate.</text>
</comment>
<dbReference type="AlphaFoldDB" id="A0A1Y6JHQ1"/>
<dbReference type="GO" id="GO:0005737">
    <property type="term" value="C:cytoplasm"/>
    <property type="evidence" value="ECO:0007669"/>
    <property type="project" value="UniProtKB-SubCell"/>
</dbReference>
<dbReference type="InterPro" id="IPR016163">
    <property type="entry name" value="Ald_DH_C"/>
</dbReference>
<evidence type="ECO:0000313" key="12">
    <source>
        <dbReference type="Proteomes" id="UP001343600"/>
    </source>
</evidence>
<dbReference type="KEGG" id="pvd:CFBP1590_0836"/>
<dbReference type="InterPro" id="IPR015590">
    <property type="entry name" value="Aldehyde_DH_dom"/>
</dbReference>
<keyword evidence="3 7" id="KW-0641">Proline biosynthesis</keyword>
<keyword evidence="12" id="KW-1185">Reference proteome</keyword>
<keyword evidence="4 7" id="KW-0521">NADP</keyword>
<dbReference type="PIRSF" id="PIRSF000151">
    <property type="entry name" value="GPR"/>
    <property type="match status" value="1"/>
</dbReference>
<dbReference type="SUPFAM" id="SSF53720">
    <property type="entry name" value="ALDH-like"/>
    <property type="match status" value="1"/>
</dbReference>
<proteinExistence type="inferred from homology"/>
<evidence type="ECO:0000256" key="6">
    <source>
        <dbReference type="ARBA" id="ARBA00049024"/>
    </source>
</evidence>
<dbReference type="UniPathway" id="UPA00098">
    <property type="reaction ID" value="UER00360"/>
</dbReference>
<dbReference type="InterPro" id="IPR016161">
    <property type="entry name" value="Ald_DH/histidinol_DH"/>
</dbReference>
<dbReference type="Pfam" id="PF00171">
    <property type="entry name" value="Aldedh"/>
    <property type="match status" value="1"/>
</dbReference>
<dbReference type="EMBL" id="LT855380">
    <property type="protein sequence ID" value="SMS08422.1"/>
    <property type="molecule type" value="Genomic_DNA"/>
</dbReference>
<comment type="subcellular location">
    <subcellularLocation>
        <location evidence="7">Cytoplasm</location>
    </subcellularLocation>
</comment>
<keyword evidence="5 7" id="KW-0560">Oxidoreductase</keyword>
<dbReference type="CDD" id="cd07079">
    <property type="entry name" value="ALDH_F18-19_ProA-GPR"/>
    <property type="match status" value="1"/>
</dbReference>
<keyword evidence="2 7" id="KW-0028">Amino-acid biosynthesis</keyword>
<dbReference type="EMBL" id="JAZEIP010000019">
    <property type="protein sequence ID" value="MEE4041050.1"/>
    <property type="molecule type" value="Genomic_DNA"/>
</dbReference>
<evidence type="ECO:0000256" key="2">
    <source>
        <dbReference type="ARBA" id="ARBA00022605"/>
    </source>
</evidence>
<dbReference type="GO" id="GO:0004350">
    <property type="term" value="F:glutamate-5-semialdehyde dehydrogenase activity"/>
    <property type="evidence" value="ECO:0007669"/>
    <property type="project" value="UniProtKB-UniRule"/>
</dbReference>
<dbReference type="RefSeq" id="WP_088234499.1">
    <property type="nucleotide sequence ID" value="NZ_CP077721.1"/>
</dbReference>
<comment type="catalytic activity">
    <reaction evidence="6 7">
        <text>L-glutamate 5-semialdehyde + phosphate + NADP(+) = L-glutamyl 5-phosphate + NADPH + H(+)</text>
        <dbReference type="Rhea" id="RHEA:19541"/>
        <dbReference type="ChEBI" id="CHEBI:15378"/>
        <dbReference type="ChEBI" id="CHEBI:43474"/>
        <dbReference type="ChEBI" id="CHEBI:57783"/>
        <dbReference type="ChEBI" id="CHEBI:58066"/>
        <dbReference type="ChEBI" id="CHEBI:58274"/>
        <dbReference type="ChEBI" id="CHEBI:58349"/>
        <dbReference type="EC" id="1.2.1.41"/>
    </reaction>
</comment>
<evidence type="ECO:0000313" key="9">
    <source>
        <dbReference type="EMBL" id="MEE4041050.1"/>
    </source>
</evidence>
<evidence type="ECO:0000256" key="4">
    <source>
        <dbReference type="ARBA" id="ARBA00022857"/>
    </source>
</evidence>
<dbReference type="GO" id="GO:0050661">
    <property type="term" value="F:NADP binding"/>
    <property type="evidence" value="ECO:0007669"/>
    <property type="project" value="InterPro"/>
</dbReference>
<reference evidence="9 12" key="2">
    <citation type="submission" date="2024-01" db="EMBL/GenBank/DDBJ databases">
        <title>Characterization of Pseudomonas viridiflava in Georgia, USA.</title>
        <authorList>
            <person name="Zhao M."/>
            <person name="Dutta B."/>
        </authorList>
    </citation>
    <scope>NUCLEOTIDE SEQUENCE [LARGE SCALE GENOMIC DNA]</scope>
    <source>
        <strain evidence="9 12">21GA0539</strain>
    </source>
</reference>
<evidence type="ECO:0000259" key="8">
    <source>
        <dbReference type="Pfam" id="PF00171"/>
    </source>
</evidence>
<dbReference type="NCBIfam" id="NF001221">
    <property type="entry name" value="PRK00197.1"/>
    <property type="match status" value="1"/>
</dbReference>
<comment type="similarity">
    <text evidence="7">Belongs to the gamma-glutamyl phosphate reductase family.</text>
</comment>
<dbReference type="Proteomes" id="UP001343600">
    <property type="component" value="Unassembled WGS sequence"/>
</dbReference>